<proteinExistence type="predicted"/>
<dbReference type="InterPro" id="IPR056822">
    <property type="entry name" value="TEN_NHL"/>
</dbReference>
<protein>
    <submittedName>
        <fullName evidence="6">Ig domain-containing protein</fullName>
    </submittedName>
</protein>
<keyword evidence="1" id="KW-0677">Repeat</keyword>
<evidence type="ECO:0000259" key="4">
    <source>
        <dbReference type="Pfam" id="PF07705"/>
    </source>
</evidence>
<keyword evidence="3" id="KW-0732">Signal</keyword>
<dbReference type="RefSeq" id="WP_216799887.1">
    <property type="nucleotide sequence ID" value="NZ_CP076723.1"/>
</dbReference>
<dbReference type="InterPro" id="IPR001258">
    <property type="entry name" value="NHL_repeat"/>
</dbReference>
<dbReference type="Proteomes" id="UP000683557">
    <property type="component" value="Chromosome"/>
</dbReference>
<evidence type="ECO:0000256" key="2">
    <source>
        <dbReference type="PROSITE-ProRule" id="PRU00504"/>
    </source>
</evidence>
<dbReference type="PANTHER" id="PTHR46388:SF2">
    <property type="entry name" value="NHL REPEAT-CONTAINING PROTEIN 2"/>
    <property type="match status" value="1"/>
</dbReference>
<reference evidence="6 7" key="1">
    <citation type="submission" date="2021-06" db="EMBL/GenBank/DDBJ databases">
        <title>Gemonas diversity in paddy soil.</title>
        <authorList>
            <person name="Liu G."/>
        </authorList>
    </citation>
    <scope>NUCLEOTIDE SEQUENCE [LARGE SCALE GENOMIC DNA]</scope>
    <source>
        <strain evidence="6 7">RG10</strain>
    </source>
</reference>
<keyword evidence="7" id="KW-1185">Reference proteome</keyword>
<evidence type="ECO:0000256" key="3">
    <source>
        <dbReference type="SAM" id="SignalP"/>
    </source>
</evidence>
<evidence type="ECO:0000256" key="1">
    <source>
        <dbReference type="ARBA" id="ARBA00022737"/>
    </source>
</evidence>
<dbReference type="Pfam" id="PF07705">
    <property type="entry name" value="CARDB"/>
    <property type="match status" value="1"/>
</dbReference>
<dbReference type="Pfam" id="PF01436">
    <property type="entry name" value="NHL"/>
    <property type="match status" value="3"/>
</dbReference>
<feature type="domain" description="CARDB" evidence="4">
    <location>
        <begin position="2384"/>
        <end position="2492"/>
    </location>
</feature>
<dbReference type="PROSITE" id="PS51125">
    <property type="entry name" value="NHL"/>
    <property type="match status" value="2"/>
</dbReference>
<dbReference type="Pfam" id="PF05345">
    <property type="entry name" value="He_PIG"/>
    <property type="match status" value="2"/>
</dbReference>
<feature type="chain" id="PRO_5046877854" evidence="3">
    <location>
        <begin position="35"/>
        <end position="2501"/>
    </location>
</feature>
<evidence type="ECO:0000313" key="7">
    <source>
        <dbReference type="Proteomes" id="UP000683557"/>
    </source>
</evidence>
<dbReference type="Pfam" id="PF25021">
    <property type="entry name" value="TEN_NHL"/>
    <property type="match status" value="2"/>
</dbReference>
<organism evidence="6 7">
    <name type="scientific">Geomonas oryzisoli</name>
    <dbReference type="NCBI Taxonomy" id="2847992"/>
    <lineage>
        <taxon>Bacteria</taxon>
        <taxon>Pseudomonadati</taxon>
        <taxon>Thermodesulfobacteriota</taxon>
        <taxon>Desulfuromonadia</taxon>
        <taxon>Geobacterales</taxon>
        <taxon>Geobacteraceae</taxon>
        <taxon>Geomonas</taxon>
    </lineage>
</organism>
<feature type="signal peptide" evidence="3">
    <location>
        <begin position="1"/>
        <end position="34"/>
    </location>
</feature>
<evidence type="ECO:0000259" key="5">
    <source>
        <dbReference type="Pfam" id="PF25021"/>
    </source>
</evidence>
<dbReference type="EMBL" id="CP076723">
    <property type="protein sequence ID" value="QWV93144.1"/>
    <property type="molecule type" value="Genomic_DNA"/>
</dbReference>
<feature type="domain" description="Teneurin NHL" evidence="5">
    <location>
        <begin position="101"/>
        <end position="152"/>
    </location>
</feature>
<dbReference type="PANTHER" id="PTHR46388">
    <property type="entry name" value="NHL REPEAT-CONTAINING PROTEIN 2"/>
    <property type="match status" value="1"/>
</dbReference>
<evidence type="ECO:0000313" key="6">
    <source>
        <dbReference type="EMBL" id="QWV93144.1"/>
    </source>
</evidence>
<dbReference type="InterPro" id="IPR011635">
    <property type="entry name" value="CARDB"/>
</dbReference>
<feature type="repeat" description="NHL" evidence="2">
    <location>
        <begin position="278"/>
        <end position="303"/>
    </location>
</feature>
<feature type="repeat" description="NHL" evidence="2">
    <location>
        <begin position="434"/>
        <end position="477"/>
    </location>
</feature>
<dbReference type="NCBIfam" id="NF038128">
    <property type="entry name" value="choice_anch_J"/>
    <property type="match status" value="1"/>
</dbReference>
<name>A0ABX8J8X2_9BACT</name>
<sequence>MKQCLTRKPYRAPVIQLLAVCALLLNLLTGTVLAAQGDIITIAGGGVGDGGLAVSAVVGANKIVADNAGNVYIADQDHHRVRKVAPSGVITTVAGTGTPGNSGDDGPATQARLNYPMGVALDGNGNLFIADTNNNLIRKVDPSGIITTVAGTGMASFSGDGPALASALNTPVDIVVDPSGALIVADRSNYRVRKVAGGMMTTIAGVGWWGSTGDGGPATAASLTFPSGIAVDQAGNVFIADESNHKIRMVGTNGIITTVMGTGEPGFNGDGLNPAMTQLQYPRGVAFDQQGRLLIVDSNNNRIRRIDTVGTVSTVAGNGDWGFSGDGGPATAAALLQPGGVACDGSGNLIIADTGNYRIRSVDFLGNISTFAGNGTNSWTGDGGPAANAAFYWVGSVVADQAGNRYIADSGNHRIRRIDGNGMVWTVAGTGVAGYGQDGIPAGATTLSNPIGLALDASGNLYIADSGNNRIRKIDSAGIITTVAGNGAAASNGDGLPANLASVNQPVGVALDALGNLYVAEFSGNRVRKIDTAGIITTVAGNGFPDYNGDNISAAAAAIGQPGSVSIDADGNLYIADSYNARIRKVDPSGIISTVAGTGEKGYSGDGLPAVAAGLENPLGVRAFNGSLYISGGNRVRKVDSQGEISTLAGNGAPGFSGDYGPATAAALNFPTAVWIDPDGTVLISDSGNGRIRLVYPGAPDTAVLIDSGANSTSSYNVTLTLTCMGVTGVCGGVQLSNDAATWTSTIPFQATMPWTLLPGEGAKTVYVRFVDDFSTWSGVYSDSIYLVGGNPGVTIQEPVAGGVYGNDPLLVYSLSGPVGSVTVYVDGTVMPKVSGDHLGPLAVGPHQVRVQVRDPYGVSMAFAESSFTVDGTVAFADDFEGGTLKWESVNGLWHLATPGSLYPNSHSGGNSMWYGQEPTGNYDVGANSGWIVSTPFTVPASGTLRFWSWEQVESNGDMYDTRKVYVSAEGGAWVQVYQSLDDSSAWHQVGVDLAQFAGKSARLIFEFKSVDGASNDFRGWYLDDITVSGAAAPPVAAGYEGFESGLLQSPPWIPVGGQPWRVVSDSSHTGAYSARSGAIVDGQTSVLETSVDCAAGDMSFWFAVESESNFDFLTVQVDGVERGRWSGSYGWTQASIPVSAGPHTFRWTYLKDTSVSVGRDAAWIDDIVFPTAGAVPVVTMTSPVQGAVYKESPLLSFNTTASAATIYLDGIVTPLQNGMPLPSLADGSHTVRVESSSAAGMAAAEVSFFIDATAPVVTITAPLPGSVVGNTPVLAYSANEGGTVTVWIDGIQTEAPSGMSLKYLPDGSHTVHVQEVDAAGNIGFAESSFIVRGGSVATSFIDDMESGLGKWESASGLWNLASLGSSSNGNSHSGYTSWWYGQESTGNYDVGLTSGALVSRAFTVGASATLKFWSWEQTEANTNYDTRKVFLSTDGGATWMLLVQLTDATSSWHEVVTNLEQYAGMQVKLKFEFNSVDGVANAYRGWYLDDISVTGPGAPGPAPTGETFESGDLSALPWVSSGNAPWTVTTGNQHGGQFAAKAGTIFDGQSSSLETTVDSPGGTMSFWFAVSSEYYWDVLHFYVDDVEQGNWSGDVGWTQFQVAVAPGIHTFRWRYTKDGSVSVGADTAWIDDIVFPAKAVPTVTLTSPVPGGSYKEEPVLSYSVSEGSEVVKLDGIEIGTRSGYILPPLGDGPHTVRVEASNTAGTGYAEATFVVDRVAPVVTITSPASGTTDNSQPLLAYSASEGAPVVKLDGVVVSVPSGSALPQLADGIHTVRVEATDGAGNVGFAEVSFTVDTVHLVLSVDPLPSLMNSNSFVLTGTRDSRANYFSVISSNGGSFGMLTNPTDSTWRLPITGVREGSTTFDIREEDGAGHVATTSLTVVVDTVAPVVTIASPVAGVTGKSTPILNYTVSEGVPVVRLDGVEVARASGDTLGPLSEGAHTVRVEASDAAGNVGFAQVSFTVDSIAPVVTIASPAAGLGNNRTPVLTYSVSEGDAVVFVDGVVAAKASGDTLGPFADGPHTVRVEATDAAGNVGFAQANFSVDATAPVVTIASPAAGLGNNRTPILTYSISEGAAVVWVDGVVVAKTSGDTLGPLADGPHTVKVVVTDTAANSSVAEVSFTVDATAPTVTITSPASGTTPDGTPLLLYTVGDGSIVVKVDGVVVNKTSGSSLEPLPNGNHTVTVEATDAAGNTGRSSVTFTVAYTALAVDTVALPFGTSGTAYNRSLSASGGVPGYTWSIASGNLPAGLTLNGSTGVIAGVPGTAGSYAFTVRVADSDGASVTGSFTITVYQPVQIGTTSLAGGYAGASYSQSLSASGGTGSYAWSVVSGSLPAGLSLNQATGQIAGTPSVAGSSNFTVECRDGNQTAAMAASTIVIEAARPDLVVTVVSGPTSGTRGKKVMLTATVKNQGQAVAGASTLSFYLSSDGAISSADTKVADVSVVSLAVGGSQTVSFNATVPATLSVGSYVIGAIADRGGVVAETDENNNTQVGGSIDIR</sequence>
<dbReference type="CDD" id="cd14953">
    <property type="entry name" value="NHL_like_1"/>
    <property type="match status" value="2"/>
</dbReference>
<feature type="domain" description="Teneurin NHL" evidence="5">
    <location>
        <begin position="212"/>
        <end position="262"/>
    </location>
</feature>
<gene>
    <name evidence="6" type="ORF">KP004_18560</name>
</gene>
<accession>A0ABX8J8X2</accession>